<dbReference type="EMBL" id="CM018049">
    <property type="protein sequence ID" value="KAA8519198.1"/>
    <property type="molecule type" value="Genomic_DNA"/>
</dbReference>
<dbReference type="Proteomes" id="UP000325577">
    <property type="component" value="Linkage Group LG6"/>
</dbReference>
<reference evidence="2 3" key="1">
    <citation type="submission" date="2019-09" db="EMBL/GenBank/DDBJ databases">
        <title>A chromosome-level genome assembly of the Chinese tupelo Nyssa sinensis.</title>
        <authorList>
            <person name="Yang X."/>
            <person name="Kang M."/>
            <person name="Yang Y."/>
            <person name="Xiong H."/>
            <person name="Wang M."/>
            <person name="Zhang Z."/>
            <person name="Wang Z."/>
            <person name="Wu H."/>
            <person name="Ma T."/>
            <person name="Liu J."/>
            <person name="Xi Z."/>
        </authorList>
    </citation>
    <scope>NUCLEOTIDE SEQUENCE [LARGE SCALE GENOMIC DNA]</scope>
    <source>
        <strain evidence="2">J267</strain>
        <tissue evidence="2">Leaf</tissue>
    </source>
</reference>
<dbReference type="AlphaFoldDB" id="A0A5J4ZNH2"/>
<feature type="region of interest" description="Disordered" evidence="1">
    <location>
        <begin position="1"/>
        <end position="46"/>
    </location>
</feature>
<feature type="compositionally biased region" description="Basic and acidic residues" evidence="1">
    <location>
        <begin position="14"/>
        <end position="24"/>
    </location>
</feature>
<organism evidence="2 3">
    <name type="scientific">Nyssa sinensis</name>
    <dbReference type="NCBI Taxonomy" id="561372"/>
    <lineage>
        <taxon>Eukaryota</taxon>
        <taxon>Viridiplantae</taxon>
        <taxon>Streptophyta</taxon>
        <taxon>Embryophyta</taxon>
        <taxon>Tracheophyta</taxon>
        <taxon>Spermatophyta</taxon>
        <taxon>Magnoliopsida</taxon>
        <taxon>eudicotyledons</taxon>
        <taxon>Gunneridae</taxon>
        <taxon>Pentapetalae</taxon>
        <taxon>asterids</taxon>
        <taxon>Cornales</taxon>
        <taxon>Nyssaceae</taxon>
        <taxon>Nyssa</taxon>
    </lineage>
</organism>
<gene>
    <name evidence="2" type="ORF">F0562_013454</name>
</gene>
<proteinExistence type="predicted"/>
<accession>A0A5J4ZNH2</accession>
<evidence type="ECO:0000313" key="3">
    <source>
        <dbReference type="Proteomes" id="UP000325577"/>
    </source>
</evidence>
<feature type="compositionally biased region" description="Polar residues" evidence="1">
    <location>
        <begin position="37"/>
        <end position="46"/>
    </location>
</feature>
<evidence type="ECO:0000256" key="1">
    <source>
        <dbReference type="SAM" id="MobiDB-lite"/>
    </source>
</evidence>
<protein>
    <submittedName>
        <fullName evidence="2">Uncharacterized protein</fullName>
    </submittedName>
</protein>
<name>A0A5J4ZNH2_9ASTE</name>
<sequence length="152" mass="16518">MVQIEVPLDQTEEEYIRKPKEAQRNSEVQGGQARTDGPSTGTDARNIVTQKKEKRRLNERALVCEGKRIWEAGGGGLSSGRCNLGAALYPKGECSRRTAVLRGRDGTMVADSEMELLSRVPETVEMTVAAHGFPGMDSALNGGMDSLGRREP</sequence>
<keyword evidence="3" id="KW-1185">Reference proteome</keyword>
<evidence type="ECO:0000313" key="2">
    <source>
        <dbReference type="EMBL" id="KAA8519198.1"/>
    </source>
</evidence>